<comment type="caution">
    <text evidence="5">The sequence shown here is derived from an EMBL/GenBank/DDBJ whole genome shotgun (WGS) entry which is preliminary data.</text>
</comment>
<sequence length="495" mass="54473">MKPLATPSRRRIKQGMGVALAAALVATLSPAQPSPAQAAATFDFDRGNALIEVIYPHFQKAVRTITPDGSDATIVADHILMVEVAWFDAIAPYNDKAVGIYSNLGRRPRSEATTRNRNIAVIYAAHTSLNAVFPQFKADFREMMVSAGLDPDNHSQDLTTPAGIGNAASSRVLAARKHDGSNRDGDEGGRKYNLQPYADYTGYQPVNTAYELRNPSRWQPRVINNEGLVRSQHFVTPHYGRVRPISYRSPEQFSLTPPVNSNHRNRAAYKRQADEILTASANITDRQKMTAEFFNDKIFSLGRSTGTAAFQQGNYDIEKAVQFVATVDIAIFDVAVATWHFKRKYDSVRPTTAIRHLYGDSKITAWGGPGKGTVNDITGNEWRSYLNTADHADYPSGSAAYCLAYAQAARRFLGTDSLPVTVTYAKGSSRIEPGITPAADLTLHWDNLTDLANDCRESRVWAGVHFRSAIKNAEQFAPQVGDSVHNLIQRKLNGG</sequence>
<dbReference type="Proteomes" id="UP000245697">
    <property type="component" value="Unassembled WGS sequence"/>
</dbReference>
<dbReference type="RefSeq" id="WP_203896503.1">
    <property type="nucleotide sequence ID" value="NZ_BONA01000077.1"/>
</dbReference>
<feature type="chain" id="PRO_5016332625" description="PAP2 superfamily protein" evidence="2">
    <location>
        <begin position="39"/>
        <end position="495"/>
    </location>
</feature>
<evidence type="ECO:0008006" key="7">
    <source>
        <dbReference type="Google" id="ProtNLM"/>
    </source>
</evidence>
<feature type="domain" description="DUF6851" evidence="3">
    <location>
        <begin position="81"/>
        <end position="220"/>
    </location>
</feature>
<dbReference type="EMBL" id="QGGR01000024">
    <property type="protein sequence ID" value="PWK36062.1"/>
    <property type="molecule type" value="Genomic_DNA"/>
</dbReference>
<evidence type="ECO:0000313" key="6">
    <source>
        <dbReference type="Proteomes" id="UP000245697"/>
    </source>
</evidence>
<dbReference type="InterPro" id="IPR006311">
    <property type="entry name" value="TAT_signal"/>
</dbReference>
<dbReference type="PROSITE" id="PS51318">
    <property type="entry name" value="TAT"/>
    <property type="match status" value="1"/>
</dbReference>
<evidence type="ECO:0000256" key="1">
    <source>
        <dbReference type="SAM" id="MobiDB-lite"/>
    </source>
</evidence>
<dbReference type="InterPro" id="IPR055161">
    <property type="entry name" value="NapH1-like_2nd"/>
</dbReference>
<dbReference type="AlphaFoldDB" id="A0A316EVL7"/>
<evidence type="ECO:0000256" key="2">
    <source>
        <dbReference type="SAM" id="SignalP"/>
    </source>
</evidence>
<reference evidence="5 6" key="1">
    <citation type="submission" date="2018-05" db="EMBL/GenBank/DDBJ databases">
        <title>Genomic Encyclopedia of Archaeal and Bacterial Type Strains, Phase II (KMG-II): from individual species to whole genera.</title>
        <authorList>
            <person name="Goeker M."/>
        </authorList>
    </citation>
    <scope>NUCLEOTIDE SEQUENCE [LARGE SCALE GENOMIC DNA]</scope>
    <source>
        <strain evidence="5 6">DSM 45184</strain>
    </source>
</reference>
<dbReference type="PANTHER" id="PTHR34599:SF2">
    <property type="entry name" value="TRAF-TYPE DOMAIN-CONTAINING PROTEIN"/>
    <property type="match status" value="1"/>
</dbReference>
<dbReference type="InterPro" id="IPR036938">
    <property type="entry name" value="PAP2/HPO_sf"/>
</dbReference>
<feature type="region of interest" description="Disordered" evidence="1">
    <location>
        <begin position="174"/>
        <end position="196"/>
    </location>
</feature>
<evidence type="ECO:0000259" key="4">
    <source>
        <dbReference type="Pfam" id="PF22778"/>
    </source>
</evidence>
<accession>A0A316EVL7</accession>
<protein>
    <recommendedName>
        <fullName evidence="7">PAP2 superfamily protein</fullName>
    </recommendedName>
</protein>
<dbReference type="PANTHER" id="PTHR34599">
    <property type="entry name" value="PEROXIDASE-RELATED"/>
    <property type="match status" value="1"/>
</dbReference>
<name>A0A316EVL7_9ACTN</name>
<keyword evidence="6" id="KW-1185">Reference proteome</keyword>
<feature type="compositionally biased region" description="Basic and acidic residues" evidence="1">
    <location>
        <begin position="176"/>
        <end position="190"/>
    </location>
</feature>
<feature type="signal peptide" evidence="2">
    <location>
        <begin position="1"/>
        <end position="38"/>
    </location>
</feature>
<dbReference type="Pfam" id="PF21167">
    <property type="entry name" value="DUF6851"/>
    <property type="match status" value="1"/>
</dbReference>
<gene>
    <name evidence="5" type="ORF">BC793_12443</name>
</gene>
<dbReference type="InterPro" id="IPR052559">
    <property type="entry name" value="V-haloperoxidase"/>
</dbReference>
<organism evidence="5 6">
    <name type="scientific">Actinoplanes xinjiangensis</name>
    <dbReference type="NCBI Taxonomy" id="512350"/>
    <lineage>
        <taxon>Bacteria</taxon>
        <taxon>Bacillati</taxon>
        <taxon>Actinomycetota</taxon>
        <taxon>Actinomycetes</taxon>
        <taxon>Micromonosporales</taxon>
        <taxon>Micromonosporaceae</taxon>
        <taxon>Actinoplanes</taxon>
    </lineage>
</organism>
<keyword evidence="2" id="KW-0732">Signal</keyword>
<dbReference type="Gene3D" id="1.10.606.20">
    <property type="match status" value="1"/>
</dbReference>
<dbReference type="CDD" id="cd03398">
    <property type="entry name" value="PAP2_haloperoxidase"/>
    <property type="match status" value="1"/>
</dbReference>
<evidence type="ECO:0000259" key="3">
    <source>
        <dbReference type="Pfam" id="PF21167"/>
    </source>
</evidence>
<proteinExistence type="predicted"/>
<evidence type="ECO:0000313" key="5">
    <source>
        <dbReference type="EMBL" id="PWK36062.1"/>
    </source>
</evidence>
<dbReference type="SUPFAM" id="SSF48317">
    <property type="entry name" value="Acid phosphatase/Vanadium-dependent haloperoxidase"/>
    <property type="match status" value="1"/>
</dbReference>
<dbReference type="InterPro" id="IPR049283">
    <property type="entry name" value="DUF6851"/>
</dbReference>
<feature type="domain" description="Vanadium-dependent haloperoxidase NapH1-like second helical-bundle" evidence="4">
    <location>
        <begin position="327"/>
        <end position="494"/>
    </location>
</feature>
<dbReference type="Pfam" id="PF22778">
    <property type="entry name" value="VCPO_2nd"/>
    <property type="match status" value="1"/>
</dbReference>